<dbReference type="KEGG" id="ola:101160154"/>
<feature type="compositionally biased region" description="Low complexity" evidence="3">
    <location>
        <begin position="148"/>
        <end position="165"/>
    </location>
</feature>
<dbReference type="PANTHER" id="PTHR21686:SF12">
    <property type="entry name" value="DEOXYNUCLEOTIDYLTRANSFERASE TERMINAL-INTERACTING PROTEIN 2"/>
    <property type="match status" value="1"/>
</dbReference>
<dbReference type="HOGENOM" id="CLU_075129_4_0_1"/>
<dbReference type="STRING" id="8090.ENSORLP00000021404"/>
<organism evidence="5 6">
    <name type="scientific">Oryzias latipes</name>
    <name type="common">Japanese rice fish</name>
    <name type="synonym">Japanese killifish</name>
    <dbReference type="NCBI Taxonomy" id="8090"/>
    <lineage>
        <taxon>Eukaryota</taxon>
        <taxon>Metazoa</taxon>
        <taxon>Chordata</taxon>
        <taxon>Craniata</taxon>
        <taxon>Vertebrata</taxon>
        <taxon>Euteleostomi</taxon>
        <taxon>Actinopterygii</taxon>
        <taxon>Neopterygii</taxon>
        <taxon>Teleostei</taxon>
        <taxon>Neoteleostei</taxon>
        <taxon>Acanthomorphata</taxon>
        <taxon>Ovalentaria</taxon>
        <taxon>Atherinomorphae</taxon>
        <taxon>Beloniformes</taxon>
        <taxon>Adrianichthyidae</taxon>
        <taxon>Oryziinae</taxon>
        <taxon>Oryzias</taxon>
    </lineage>
</organism>
<feature type="compositionally biased region" description="Polar residues" evidence="3">
    <location>
        <begin position="244"/>
        <end position="269"/>
    </location>
</feature>
<dbReference type="Ensembl" id="ENSORLT00000021405.2">
    <property type="protein sequence ID" value="ENSORLP00000021404.2"/>
    <property type="gene ID" value="ENSORLG00000017105.2"/>
</dbReference>
<feature type="compositionally biased region" description="Basic residues" evidence="3">
    <location>
        <begin position="832"/>
        <end position="845"/>
    </location>
</feature>
<dbReference type="GO" id="GO:0006396">
    <property type="term" value="P:RNA processing"/>
    <property type="evidence" value="ECO:0000318"/>
    <property type="project" value="GO_Central"/>
</dbReference>
<dbReference type="Bgee" id="ENSORLG00000017105">
    <property type="expression patterns" value="Expressed in gastrula and 14 other cell types or tissues"/>
</dbReference>
<feature type="compositionally biased region" description="Basic and acidic residues" evidence="3">
    <location>
        <begin position="394"/>
        <end position="406"/>
    </location>
</feature>
<protein>
    <submittedName>
        <fullName evidence="5">Deoxynucleotidyltransferase, terminal, interacting protein 2</fullName>
    </submittedName>
</protein>
<keyword evidence="2" id="KW-0539">Nucleus</keyword>
<dbReference type="CTD" id="30836"/>
<dbReference type="InterPro" id="IPR039883">
    <property type="entry name" value="Fcf2/DNTTIP2"/>
</dbReference>
<dbReference type="Pfam" id="PF08698">
    <property type="entry name" value="Fcf2"/>
    <property type="match status" value="1"/>
</dbReference>
<proteinExistence type="predicted"/>
<accession>H2MRM3</accession>
<dbReference type="GeneID" id="101160154"/>
<reference evidence="5 6" key="1">
    <citation type="journal article" date="2007" name="Nature">
        <title>The medaka draft genome and insights into vertebrate genome evolution.</title>
        <authorList>
            <person name="Kasahara M."/>
            <person name="Naruse K."/>
            <person name="Sasaki S."/>
            <person name="Nakatani Y."/>
            <person name="Qu W."/>
            <person name="Ahsan B."/>
            <person name="Yamada T."/>
            <person name="Nagayasu Y."/>
            <person name="Doi K."/>
            <person name="Kasai Y."/>
            <person name="Jindo T."/>
            <person name="Kobayashi D."/>
            <person name="Shimada A."/>
            <person name="Toyoda A."/>
            <person name="Kuroki Y."/>
            <person name="Fujiyama A."/>
            <person name="Sasaki T."/>
            <person name="Shimizu A."/>
            <person name="Asakawa S."/>
            <person name="Shimizu N."/>
            <person name="Hashimoto S."/>
            <person name="Yang J."/>
            <person name="Lee Y."/>
            <person name="Matsushima K."/>
            <person name="Sugano S."/>
            <person name="Sakaizumi M."/>
            <person name="Narita T."/>
            <person name="Ohishi K."/>
            <person name="Haga S."/>
            <person name="Ohta F."/>
            <person name="Nomoto H."/>
            <person name="Nogata K."/>
            <person name="Morishita T."/>
            <person name="Endo T."/>
            <person name="Shin-I T."/>
            <person name="Takeda H."/>
            <person name="Morishita S."/>
            <person name="Kohara Y."/>
        </authorList>
    </citation>
    <scope>NUCLEOTIDE SEQUENCE [LARGE SCALE GENOMIC DNA]</scope>
    <source>
        <strain evidence="5 6">Hd-rR</strain>
    </source>
</reference>
<dbReference type="OrthoDB" id="427886at2759"/>
<feature type="compositionally biased region" description="Basic and acidic residues" evidence="3">
    <location>
        <begin position="550"/>
        <end position="565"/>
    </location>
</feature>
<feature type="region of interest" description="Disordered" evidence="3">
    <location>
        <begin position="1"/>
        <end position="103"/>
    </location>
</feature>
<feature type="compositionally biased region" description="Basic residues" evidence="3">
    <location>
        <begin position="195"/>
        <end position="206"/>
    </location>
</feature>
<dbReference type="InterPro" id="IPR014810">
    <property type="entry name" value="Fcf2_C"/>
</dbReference>
<dbReference type="AlphaFoldDB" id="H2MRM3"/>
<dbReference type="eggNOG" id="KOG3100">
    <property type="taxonomic scope" value="Eukaryota"/>
</dbReference>
<gene>
    <name evidence="5" type="primary">dnttip2</name>
</gene>
<keyword evidence="6" id="KW-1185">Reference proteome</keyword>
<feature type="region of interest" description="Disordered" evidence="3">
    <location>
        <begin position="379"/>
        <end position="455"/>
    </location>
</feature>
<evidence type="ECO:0000256" key="3">
    <source>
        <dbReference type="SAM" id="MobiDB-lite"/>
    </source>
</evidence>
<feature type="compositionally biased region" description="Acidic residues" evidence="3">
    <location>
        <begin position="537"/>
        <end position="549"/>
    </location>
</feature>
<reference evidence="5" key="2">
    <citation type="submission" date="2025-08" db="UniProtKB">
        <authorList>
            <consortium name="Ensembl"/>
        </authorList>
    </citation>
    <scope>IDENTIFICATION</scope>
    <source>
        <strain evidence="5">Hd-rR</strain>
    </source>
</reference>
<dbReference type="GeneTree" id="ENSGT00510000048142"/>
<comment type="subcellular location">
    <subcellularLocation>
        <location evidence="1">Nucleus</location>
        <location evidence="1">Nucleolus</location>
    </subcellularLocation>
</comment>
<feature type="compositionally biased region" description="Acidic residues" evidence="3">
    <location>
        <begin position="615"/>
        <end position="631"/>
    </location>
</feature>
<feature type="compositionally biased region" description="Polar residues" evidence="3">
    <location>
        <begin position="42"/>
        <end position="60"/>
    </location>
</feature>
<evidence type="ECO:0000256" key="1">
    <source>
        <dbReference type="ARBA" id="ARBA00004604"/>
    </source>
</evidence>
<evidence type="ECO:0000259" key="4">
    <source>
        <dbReference type="Pfam" id="PF08698"/>
    </source>
</evidence>
<dbReference type="GO" id="GO:0005730">
    <property type="term" value="C:nucleolus"/>
    <property type="evidence" value="ECO:0000318"/>
    <property type="project" value="GO_Central"/>
</dbReference>
<feature type="region of interest" description="Disordered" evidence="3">
    <location>
        <begin position="115"/>
        <end position="359"/>
    </location>
</feature>
<feature type="region of interest" description="Disordered" evidence="3">
    <location>
        <begin position="470"/>
        <end position="636"/>
    </location>
</feature>
<evidence type="ECO:0000256" key="2">
    <source>
        <dbReference type="ARBA" id="ARBA00023242"/>
    </source>
</evidence>
<evidence type="ECO:0000313" key="6">
    <source>
        <dbReference type="Proteomes" id="UP000001038"/>
    </source>
</evidence>
<dbReference type="RefSeq" id="XP_004068485.2">
    <property type="nucleotide sequence ID" value="XM_004068437.4"/>
</dbReference>
<reference evidence="5" key="3">
    <citation type="submission" date="2025-09" db="UniProtKB">
        <authorList>
            <consortium name="Ensembl"/>
        </authorList>
    </citation>
    <scope>IDENTIFICATION</scope>
    <source>
        <strain evidence="5">Hd-rR</strain>
    </source>
</reference>
<name>H2MRM3_ORYLA</name>
<dbReference type="InParanoid" id="H2MRM3"/>
<sequence>MSIRHTGSEEAVVPGKMVATRRGARARSPSETSTEERLDVQATPSTVRRTRSSAKLQATPVQLEESGEGPAPSAAPSTKNRHSRVLEPHSPQQGSIHDADTSDLDSCCSVEFAAATQTRATRRKTQRRNHESDISDVESCSSAASKPGCGTPRRTRRTTGSESSGAHPPEVGGAMVDPPVEVRSGGPVRLESQRVTRRSTRSKTPAKRQPADSELSEPDSCTSSVSERTSRRQKRSIPVHTDQLAESSPVRTLRQTRATRSRVASTVSEPPSCDSEGFESGPSSSLSTRKKGKVQSVKVLDSESEEVDLHSPVSPCSTGSRTTPCSSRASSGTASRRRPLSRISAESRAMVVESDESLNDSKLETTVIAAEDTLLEEETVKLTEEQNDVNDDNLISKEARKEKTDVPECDENDDSGPAVMAKGQQREPSAEGNAGGSSEMETMQGNISSSEASRSVTVSFCEKVPEMMEVEEKQGLTVDTSLLDTEKETPPCEEEEKDMEVCSLKPDAQQVEDIQELSEAAPESKQQPKPFISLLDSSDEDEEVDEEAEEVSKQEDLDHEEHERGGTSSKSKPAAASVGGLFVIDTRPGQDPDQQYYTDWKGEEEEDENKRSEKEQDEDEFVDEEEEEDKDADILWSSRNSHLKDLSSRIDPGINVKQLGGLYISFDGSKSNGVSASGQKQKGKKILDEVMKKSIVGPDFEKKDAVPPYKESKEALKLKRRAERQKSTGDGWFNMKAPEISQELKGDLQVLKMRGSLDPKRFYKKNDRDGFPKYFQVGTVVDSPLDFYHSRVPKKQRKRTMVEELLTDAEFRQKNKKRFQQIMAEKAAQAAGKKKKKSKFHKKST</sequence>
<evidence type="ECO:0000313" key="5">
    <source>
        <dbReference type="Ensembl" id="ENSORLP00000021404.2"/>
    </source>
</evidence>
<feature type="compositionally biased region" description="Polar residues" evidence="3">
    <location>
        <begin position="314"/>
        <end position="325"/>
    </location>
</feature>
<dbReference type="PANTHER" id="PTHR21686">
    <property type="entry name" value="DEOXYNUCLEOTIDYLTRANSFERASE TERMINAL-INTERACTING PROTEIN 2"/>
    <property type="match status" value="1"/>
</dbReference>
<feature type="domain" description="Fcf2 pre-rRNA processing C-terminal" evidence="4">
    <location>
        <begin position="725"/>
        <end position="818"/>
    </location>
</feature>
<feature type="region of interest" description="Disordered" evidence="3">
    <location>
        <begin position="823"/>
        <end position="845"/>
    </location>
</feature>
<dbReference type="Proteomes" id="UP000001038">
    <property type="component" value="Chromosome 4"/>
</dbReference>